<feature type="region of interest" description="Disordered" evidence="1">
    <location>
        <begin position="21"/>
        <end position="97"/>
    </location>
</feature>
<feature type="compositionally biased region" description="Polar residues" evidence="1">
    <location>
        <begin position="21"/>
        <end position="33"/>
    </location>
</feature>
<feature type="compositionally biased region" description="Low complexity" evidence="1">
    <location>
        <begin position="235"/>
        <end position="251"/>
    </location>
</feature>
<evidence type="ECO:0000313" key="2">
    <source>
        <dbReference type="EMBL" id="KAJ1977680.1"/>
    </source>
</evidence>
<evidence type="ECO:0000256" key="1">
    <source>
        <dbReference type="SAM" id="MobiDB-lite"/>
    </source>
</evidence>
<reference evidence="2" key="1">
    <citation type="submission" date="2022-07" db="EMBL/GenBank/DDBJ databases">
        <title>Phylogenomic reconstructions and comparative analyses of Kickxellomycotina fungi.</title>
        <authorList>
            <person name="Reynolds N.K."/>
            <person name="Stajich J.E."/>
            <person name="Barry K."/>
            <person name="Grigoriev I.V."/>
            <person name="Crous P."/>
            <person name="Smith M.E."/>
        </authorList>
    </citation>
    <scope>NUCLEOTIDE SEQUENCE</scope>
    <source>
        <strain evidence="2">RSA 567</strain>
    </source>
</reference>
<protein>
    <submittedName>
        <fullName evidence="2">Uncharacterized protein</fullName>
    </submittedName>
</protein>
<evidence type="ECO:0000313" key="3">
    <source>
        <dbReference type="Proteomes" id="UP001151582"/>
    </source>
</evidence>
<sequence length="258" mass="28141">MSLHRQQLESQRALERLQSTVDAAQSMEPSGSPNFHPHFIASNQDPLAAWPEDSPMLAPTSTTSPWRRSAPSSALSPPTLNRYHPFDGSTSHDLTAPPPTVLRSEPGPWGLLPLGPEIAPAMHVSDEPLDTRWDTVLMELGRIDQRMGALTSWMGRLDRRVEMATCQLQDQADPTEQVQQLQDLSQGTRTQVAGLAKVVHKLNVRLSAIERHSVALSSGQSPLNVRPSACTHRQTATAAPNPTPASPATGADRYHARL</sequence>
<dbReference type="AlphaFoldDB" id="A0A9W8ECK7"/>
<feature type="compositionally biased region" description="Low complexity" evidence="1">
    <location>
        <begin position="59"/>
        <end position="80"/>
    </location>
</feature>
<keyword evidence="3" id="KW-1185">Reference proteome</keyword>
<comment type="caution">
    <text evidence="2">The sequence shown here is derived from an EMBL/GenBank/DDBJ whole genome shotgun (WGS) entry which is preliminary data.</text>
</comment>
<name>A0A9W8ECK7_9FUNG</name>
<dbReference type="EMBL" id="JANBQB010000329">
    <property type="protein sequence ID" value="KAJ1977680.1"/>
    <property type="molecule type" value="Genomic_DNA"/>
</dbReference>
<dbReference type="Proteomes" id="UP001151582">
    <property type="component" value="Unassembled WGS sequence"/>
</dbReference>
<organism evidence="2 3">
    <name type="scientific">Dimargaris verticillata</name>
    <dbReference type="NCBI Taxonomy" id="2761393"/>
    <lineage>
        <taxon>Eukaryota</taxon>
        <taxon>Fungi</taxon>
        <taxon>Fungi incertae sedis</taxon>
        <taxon>Zoopagomycota</taxon>
        <taxon>Kickxellomycotina</taxon>
        <taxon>Dimargaritomycetes</taxon>
        <taxon>Dimargaritales</taxon>
        <taxon>Dimargaritaceae</taxon>
        <taxon>Dimargaris</taxon>
    </lineage>
</organism>
<gene>
    <name evidence="2" type="ORF">H4R34_003490</name>
</gene>
<accession>A0A9W8ECK7</accession>
<proteinExistence type="predicted"/>
<feature type="region of interest" description="Disordered" evidence="1">
    <location>
        <begin position="216"/>
        <end position="258"/>
    </location>
</feature>